<keyword evidence="4 11" id="KW-0862">Zinc</keyword>
<evidence type="ECO:0000256" key="13">
    <source>
        <dbReference type="PIRSR" id="PIRSR000112-2"/>
    </source>
</evidence>
<sequence>MSARKIEFPRIVIVGSGAIDQIVEVVNEISQGKNVLITSGPQTMKIAGNRVKNTLEKAGYKVFHQTSEVADEPTIKAAQDQIKKHKINIALGVGGGTSIDVAKLSSAREKIPFISVPTAASHDGISSPIAAVRENGTFKSYPATAPIAIVADVSIISTAPRKMLAAGCGDLLANYTAVEDWRLAHKLRGEYFGEYAAALSIMSAKMILDNYEILKNPNEEAVKLVVEALISSGAAMCITGNSRPCSGAEHMFSHALDKLTSSHGLHGEQCGIGTIMMAYLHKLDWERFRGALKAVGAPTTAYELEIDSEQIVKALTIAHTIRDRYTILGANGLSEEAARDLAKKTAVI</sequence>
<dbReference type="GO" id="GO:0006650">
    <property type="term" value="P:glycerophospholipid metabolic process"/>
    <property type="evidence" value="ECO:0007669"/>
    <property type="project" value="UniProtKB-UniRule"/>
</dbReference>
<feature type="binding site" evidence="12">
    <location>
        <position position="170"/>
    </location>
    <ligand>
        <name>glycerol</name>
        <dbReference type="ChEBI" id="CHEBI:17754"/>
    </ligand>
</feature>
<evidence type="ECO:0000313" key="15">
    <source>
        <dbReference type="EMBL" id="HIK00963.1"/>
    </source>
</evidence>
<evidence type="ECO:0000256" key="9">
    <source>
        <dbReference type="ARBA" id="ARBA00023209"/>
    </source>
</evidence>
<feature type="binding site" evidence="12">
    <location>
        <position position="250"/>
    </location>
    <ligand>
        <name>glycerol</name>
        <dbReference type="ChEBI" id="CHEBI:17754"/>
    </ligand>
</feature>
<dbReference type="InterPro" id="IPR032837">
    <property type="entry name" value="G1PDH"/>
</dbReference>
<keyword evidence="1 11" id="KW-0963">Cytoplasm</keyword>
<dbReference type="GO" id="GO:0050492">
    <property type="term" value="F:glycerol-1-phosphate dehydrogenase [NAD(P)+] activity"/>
    <property type="evidence" value="ECO:0007669"/>
    <property type="project" value="UniProtKB-UniRule"/>
</dbReference>
<evidence type="ECO:0000256" key="7">
    <source>
        <dbReference type="ARBA" id="ARBA00023027"/>
    </source>
</evidence>
<dbReference type="HAMAP" id="MF_00497_A">
    <property type="entry name" value="G1P_dehydrogenase_A"/>
    <property type="match status" value="1"/>
</dbReference>
<feature type="binding site" evidence="11">
    <location>
        <position position="250"/>
    </location>
    <ligand>
        <name>Zn(2+)</name>
        <dbReference type="ChEBI" id="CHEBI:29105"/>
        <note>catalytic</note>
    </ligand>
</feature>
<dbReference type="UniPathway" id="UPA00940"/>
<keyword evidence="9 11" id="KW-0594">Phospholipid biosynthesis</keyword>
<comment type="catalytic activity">
    <reaction evidence="11">
        <text>sn-glycerol 1-phosphate + NADP(+) = dihydroxyacetone phosphate + NADPH + H(+)</text>
        <dbReference type="Rhea" id="RHEA:21416"/>
        <dbReference type="ChEBI" id="CHEBI:15378"/>
        <dbReference type="ChEBI" id="CHEBI:57642"/>
        <dbReference type="ChEBI" id="CHEBI:57685"/>
        <dbReference type="ChEBI" id="CHEBI:57783"/>
        <dbReference type="ChEBI" id="CHEBI:58349"/>
        <dbReference type="EC" id="1.1.1.261"/>
    </reaction>
</comment>
<dbReference type="PANTHER" id="PTHR43616:SF5">
    <property type="entry name" value="GLYCEROL DEHYDROGENASE 1"/>
    <property type="match status" value="1"/>
</dbReference>
<protein>
    <recommendedName>
        <fullName evidence="11">Glycerol-1-phosphate dehydrogenase [NAD(P)+]</fullName>
        <shortName evidence="11">G1P dehydrogenase</shortName>
        <shortName evidence="11">G1PDH</shortName>
        <ecNumber evidence="11">1.1.1.261</ecNumber>
    </recommendedName>
    <alternativeName>
        <fullName evidence="11">Enantiomeric glycerophosphate synthase</fullName>
    </alternativeName>
    <alternativeName>
        <fullName evidence="11">sn-glycerol-1-phosphate dehydrogenase</fullName>
    </alternativeName>
</protein>
<gene>
    <name evidence="11" type="primary">egsA</name>
    <name evidence="15" type="ORF">H1016_05525</name>
</gene>
<dbReference type="Proteomes" id="UP000646946">
    <property type="component" value="Unassembled WGS sequence"/>
</dbReference>
<evidence type="ECO:0000256" key="3">
    <source>
        <dbReference type="ARBA" id="ARBA00022723"/>
    </source>
</evidence>
<dbReference type="NCBIfam" id="NF002022">
    <property type="entry name" value="PRK00843.1"/>
    <property type="match status" value="1"/>
</dbReference>
<keyword evidence="16" id="KW-1185">Reference proteome</keyword>
<comment type="cofactor">
    <cofactor evidence="11 12">
        <name>Zn(2+)</name>
        <dbReference type="ChEBI" id="CHEBI:29105"/>
    </cofactor>
    <text evidence="11 12">Binds 1 zinc ion per subunit.</text>
</comment>
<reference evidence="15 16" key="1">
    <citation type="journal article" name="Nat. Commun.">
        <title>Undinarchaeota illuminate DPANN phylogeny and the impact of gene transfer on archaeal evolution.</title>
        <authorList>
            <person name="Dombrowski N."/>
            <person name="Williams T.A."/>
            <person name="Sun J."/>
            <person name="Woodcroft B.J."/>
            <person name="Lee J.H."/>
            <person name="Minh B.Q."/>
            <person name="Rinke C."/>
            <person name="Spang A."/>
        </authorList>
    </citation>
    <scope>NUCLEOTIDE SEQUENCE [LARGE SCALE GENOMIC DNA]</scope>
    <source>
        <strain evidence="15">MAG_bin1129</strain>
    </source>
</reference>
<comment type="similarity">
    <text evidence="11">Belongs to the glycerol-1-phosphate dehydrogenase family.</text>
</comment>
<dbReference type="GO" id="GO:0008654">
    <property type="term" value="P:phospholipid biosynthetic process"/>
    <property type="evidence" value="ECO:0007669"/>
    <property type="project" value="UniProtKB-KW"/>
</dbReference>
<comment type="pathway">
    <text evidence="11">Membrane lipid metabolism; glycerophospholipid metabolism.</text>
</comment>
<dbReference type="CDD" id="cd08173">
    <property type="entry name" value="Gro1PDH"/>
    <property type="match status" value="1"/>
</dbReference>
<dbReference type="InterPro" id="IPR016205">
    <property type="entry name" value="Glycerol_DH"/>
</dbReference>
<feature type="binding site" evidence="11 14">
    <location>
        <begin position="96"/>
        <end position="100"/>
    </location>
    <ligand>
        <name>NAD(+)</name>
        <dbReference type="ChEBI" id="CHEBI:57540"/>
    </ligand>
</feature>
<proteinExistence type="inferred from homology"/>
<evidence type="ECO:0000256" key="4">
    <source>
        <dbReference type="ARBA" id="ARBA00022833"/>
    </source>
</evidence>
<feature type="binding site" evidence="11">
    <location>
        <position position="266"/>
    </location>
    <ligand>
        <name>Zn(2+)</name>
        <dbReference type="ChEBI" id="CHEBI:29105"/>
        <note>catalytic</note>
    </ligand>
</feature>
<evidence type="ECO:0000256" key="14">
    <source>
        <dbReference type="PIRSR" id="PIRSR000112-3"/>
    </source>
</evidence>
<keyword evidence="5 11" id="KW-0521">NADP</keyword>
<dbReference type="InterPro" id="IPR023002">
    <property type="entry name" value="G1P_dehydrogenase_arc"/>
</dbReference>
<evidence type="ECO:0000256" key="10">
    <source>
        <dbReference type="ARBA" id="ARBA00023264"/>
    </source>
</evidence>
<accession>A0A832V289</accession>
<feature type="binding site" evidence="11">
    <location>
        <position position="170"/>
    </location>
    <ligand>
        <name>substrate</name>
    </ligand>
</feature>
<keyword evidence="10 11" id="KW-1208">Phospholipid metabolism</keyword>
<feature type="binding site" evidence="11">
    <location>
        <position position="254"/>
    </location>
    <ligand>
        <name>substrate</name>
    </ligand>
</feature>
<dbReference type="PIRSF" id="PIRSF000112">
    <property type="entry name" value="Glycerol_dehydrogenase"/>
    <property type="match status" value="1"/>
</dbReference>
<feature type="binding site" evidence="12">
    <location>
        <position position="266"/>
    </location>
    <ligand>
        <name>glycerol</name>
        <dbReference type="ChEBI" id="CHEBI:17754"/>
    </ligand>
</feature>
<evidence type="ECO:0000256" key="11">
    <source>
        <dbReference type="HAMAP-Rule" id="MF_00497"/>
    </source>
</evidence>
<evidence type="ECO:0000256" key="2">
    <source>
        <dbReference type="ARBA" id="ARBA00022516"/>
    </source>
</evidence>
<keyword evidence="7 11" id="KW-0520">NAD</keyword>
<dbReference type="EMBL" id="DVAB01000050">
    <property type="protein sequence ID" value="HIK00963.1"/>
    <property type="molecule type" value="Genomic_DNA"/>
</dbReference>
<name>A0A832V289_9ARCH</name>
<comment type="subcellular location">
    <subcellularLocation>
        <location evidence="11">Cytoplasm</location>
    </subcellularLocation>
</comment>
<dbReference type="SUPFAM" id="SSF56796">
    <property type="entry name" value="Dehydroquinate synthase-like"/>
    <property type="match status" value="1"/>
</dbReference>
<dbReference type="Gene3D" id="1.20.1090.10">
    <property type="entry name" value="Dehydroquinate synthase-like - alpha domain"/>
    <property type="match status" value="1"/>
</dbReference>
<evidence type="ECO:0000313" key="16">
    <source>
        <dbReference type="Proteomes" id="UP000646946"/>
    </source>
</evidence>
<comment type="caution">
    <text evidence="15">The sequence shown here is derived from an EMBL/GenBank/DDBJ whole genome shotgun (WGS) entry which is preliminary data.</text>
</comment>
<feature type="binding site" evidence="11 14">
    <location>
        <position position="127"/>
    </location>
    <ligand>
        <name>NAD(+)</name>
        <dbReference type="ChEBI" id="CHEBI:57540"/>
    </ligand>
</feature>
<feature type="binding site" evidence="13">
    <location>
        <position position="123"/>
    </location>
    <ligand>
        <name>glycerol</name>
        <dbReference type="ChEBI" id="CHEBI:17754"/>
    </ligand>
</feature>
<feature type="binding site" evidence="11 14">
    <location>
        <begin position="118"/>
        <end position="121"/>
    </location>
    <ligand>
        <name>NAD(+)</name>
        <dbReference type="ChEBI" id="CHEBI:57540"/>
    </ligand>
</feature>
<evidence type="ECO:0000256" key="1">
    <source>
        <dbReference type="ARBA" id="ARBA00022490"/>
    </source>
</evidence>
<comment type="catalytic activity">
    <reaction evidence="11">
        <text>sn-glycerol 1-phosphate + NAD(+) = dihydroxyacetone phosphate + NADH + H(+)</text>
        <dbReference type="Rhea" id="RHEA:21412"/>
        <dbReference type="ChEBI" id="CHEBI:15378"/>
        <dbReference type="ChEBI" id="CHEBI:57540"/>
        <dbReference type="ChEBI" id="CHEBI:57642"/>
        <dbReference type="ChEBI" id="CHEBI:57685"/>
        <dbReference type="ChEBI" id="CHEBI:57945"/>
        <dbReference type="EC" id="1.1.1.261"/>
    </reaction>
</comment>
<feature type="binding site" evidence="11">
    <location>
        <position position="123"/>
    </location>
    <ligand>
        <name>substrate</name>
    </ligand>
</feature>
<keyword evidence="8 11" id="KW-0443">Lipid metabolism</keyword>
<evidence type="ECO:0000256" key="5">
    <source>
        <dbReference type="ARBA" id="ARBA00022857"/>
    </source>
</evidence>
<dbReference type="Pfam" id="PF13685">
    <property type="entry name" value="Fe-ADH_2"/>
    <property type="match status" value="1"/>
</dbReference>
<dbReference type="AlphaFoldDB" id="A0A832V289"/>
<dbReference type="EC" id="1.1.1.261" evidence="11"/>
<dbReference type="PANTHER" id="PTHR43616">
    <property type="entry name" value="GLYCEROL DEHYDROGENASE"/>
    <property type="match status" value="1"/>
</dbReference>
<dbReference type="GO" id="GO:0005737">
    <property type="term" value="C:cytoplasm"/>
    <property type="evidence" value="ECO:0007669"/>
    <property type="project" value="UniProtKB-SubCell"/>
</dbReference>
<evidence type="ECO:0000256" key="12">
    <source>
        <dbReference type="PIRSR" id="PIRSR000112-1"/>
    </source>
</evidence>
<keyword evidence="2 11" id="KW-0444">Lipid biosynthesis</keyword>
<dbReference type="GO" id="GO:0046872">
    <property type="term" value="F:metal ion binding"/>
    <property type="evidence" value="ECO:0007669"/>
    <property type="project" value="UniProtKB-KW"/>
</dbReference>
<dbReference type="Gene3D" id="3.40.50.1970">
    <property type="match status" value="1"/>
</dbReference>
<feature type="binding site" evidence="11">
    <location>
        <position position="170"/>
    </location>
    <ligand>
        <name>Zn(2+)</name>
        <dbReference type="ChEBI" id="CHEBI:29105"/>
        <note>catalytic</note>
    </ligand>
</feature>
<evidence type="ECO:0000256" key="6">
    <source>
        <dbReference type="ARBA" id="ARBA00023002"/>
    </source>
</evidence>
<comment type="function">
    <text evidence="11">Catalyzes the NAD(P)H-dependent reduction of dihydroxyacetonephosphate (DHAP or glycerone phosphate) to glycerol 1-phosphate (G1P). The G1P thus generated is used as the glycerophosphate backbone of phospholipids in the cellular membranes of Archaea.</text>
</comment>
<evidence type="ECO:0000256" key="8">
    <source>
        <dbReference type="ARBA" id="ARBA00023098"/>
    </source>
</evidence>
<keyword evidence="6 11" id="KW-0560">Oxidoreductase</keyword>
<organism evidence="15 16">
    <name type="scientific">Candidatus Naiadarchaeum limnaeum</name>
    <dbReference type="NCBI Taxonomy" id="2756139"/>
    <lineage>
        <taxon>Archaea</taxon>
        <taxon>Candidatus Undinarchaeota</taxon>
        <taxon>Candidatus Undinarchaeia</taxon>
        <taxon>Candidatus Naiadarchaeales</taxon>
        <taxon>Candidatus Naiadarchaeaceae</taxon>
        <taxon>Candidatus Naiadarchaeum</taxon>
    </lineage>
</organism>
<keyword evidence="3 11" id="KW-0479">Metal-binding</keyword>